<protein>
    <submittedName>
        <fullName evidence="2">Primosomal protein DnaI</fullName>
    </submittedName>
</protein>
<dbReference type="OrthoDB" id="395290at2"/>
<dbReference type="EMBL" id="CP006932">
    <property type="protein sequence ID" value="AHK22573.1"/>
    <property type="molecule type" value="Genomic_DNA"/>
</dbReference>
<evidence type="ECO:0000313" key="3">
    <source>
        <dbReference type="Proteomes" id="UP000019450"/>
    </source>
</evidence>
<dbReference type="STRING" id="1427984.X271_00468"/>
<dbReference type="PATRIC" id="fig|1427984.3.peg.454"/>
<dbReference type="KEGG" id="hcr:X271_00468"/>
<keyword evidence="3" id="KW-1185">Reference proteome</keyword>
<dbReference type="RefSeq" id="WP_025208861.1">
    <property type="nucleotide sequence ID" value="NZ_CP006932.1"/>
</dbReference>
<dbReference type="SUPFAM" id="SSF52540">
    <property type="entry name" value="P-loop containing nucleoside triphosphate hydrolases"/>
    <property type="match status" value="1"/>
</dbReference>
<feature type="coiled-coil region" evidence="1">
    <location>
        <begin position="40"/>
        <end position="67"/>
    </location>
</feature>
<dbReference type="PANTHER" id="PTHR30050">
    <property type="entry name" value="CHROMOSOMAL REPLICATION INITIATOR PROTEIN DNAA"/>
    <property type="match status" value="1"/>
</dbReference>
<dbReference type="HOGENOM" id="CLU_865849_0_0_14"/>
<evidence type="ECO:0000256" key="1">
    <source>
        <dbReference type="SAM" id="Coils"/>
    </source>
</evidence>
<dbReference type="AlphaFoldDB" id="W8GG62"/>
<dbReference type="Proteomes" id="UP000019450">
    <property type="component" value="Chromosome"/>
</dbReference>
<name>W8GG62_9MOLU</name>
<evidence type="ECO:0000313" key="2">
    <source>
        <dbReference type="EMBL" id="AHK22573.1"/>
    </source>
</evidence>
<organism evidence="2 3">
    <name type="scientific">Candidatus Hepatoplasma crinochetorum Av</name>
    <dbReference type="NCBI Taxonomy" id="1427984"/>
    <lineage>
        <taxon>Bacteria</taxon>
        <taxon>Bacillati</taxon>
        <taxon>Mycoplasmatota</taxon>
        <taxon>Mollicutes</taxon>
        <taxon>Candidatus Hepatoplasmataceae</taxon>
        <taxon>Candidatus Hepatoplasma</taxon>
    </lineage>
</organism>
<dbReference type="GO" id="GO:0006260">
    <property type="term" value="P:DNA replication"/>
    <property type="evidence" value="ECO:0007669"/>
    <property type="project" value="TreeGrafter"/>
</dbReference>
<reference evidence="2 3" key="1">
    <citation type="journal article" date="2014" name="Genome Biol. Evol.">
        <title>Phylogenomics of "Candidatus Hepatoplasma crinochetorum," a Lineage of Mollicutes Associated with Noninsect Arthropods.</title>
        <authorList>
            <person name="Leclercq S."/>
            <person name="Dittmer J."/>
            <person name="Bouchon D."/>
            <person name="Cordaux R."/>
        </authorList>
    </citation>
    <scope>NUCLEOTIDE SEQUENCE [LARGE SCALE GENOMIC DNA]</scope>
    <source>
        <strain evidence="2 3">Av</strain>
    </source>
</reference>
<dbReference type="InterPro" id="IPR027417">
    <property type="entry name" value="P-loop_NTPase"/>
</dbReference>
<dbReference type="Gene3D" id="3.40.50.300">
    <property type="entry name" value="P-loop containing nucleotide triphosphate hydrolases"/>
    <property type="match status" value="1"/>
</dbReference>
<accession>W8GG62</accession>
<keyword evidence="1" id="KW-0175">Coiled coil</keyword>
<dbReference type="PANTHER" id="PTHR30050:SF8">
    <property type="entry name" value="PRIMOSOMAL PROTEIN DNAI"/>
    <property type="match status" value="1"/>
</dbReference>
<proteinExistence type="predicted"/>
<sequence length="299" mass="35545">MKNNSEYLLEKIEKIDKNLFLEIQKNNISEQEILKNQNILLKYIDQYEEKNDNLKKYNLNLSIENQQFVFNFSIKDVDRNKELIISKISGNYYFSLPDKYNYLIDIDKDIYWTKERIVLQKNLFEILNKLKNKKRGKGLWISGDFGVGKSYIMIAFLNFVAKNLNLKVAYIFWPDFIIDYQNNISSNTSEISSAQKFNYLKNAEVLVIDDIGAEKSNSWIRNNFLLPIVNHRLEANKLTFFVSNYSLKQYQMILKNEIGNKKQQDLFENKNIMRIIERIKGLLYGEIILKGKNYRDFIN</sequence>
<gene>
    <name evidence="2" type="primary">dnaI</name>
    <name evidence="2" type="ORF">X271_00468</name>
</gene>
<dbReference type="eggNOG" id="COG1484">
    <property type="taxonomic scope" value="Bacteria"/>
</dbReference>